<dbReference type="GO" id="GO:1990904">
    <property type="term" value="C:ribonucleoprotein complex"/>
    <property type="evidence" value="ECO:0007669"/>
    <property type="project" value="UniProtKB-KW"/>
</dbReference>
<feature type="compositionally biased region" description="Low complexity" evidence="8">
    <location>
        <begin position="32"/>
        <end position="45"/>
    </location>
</feature>
<evidence type="ECO:0000256" key="1">
    <source>
        <dbReference type="ARBA" id="ARBA00007102"/>
    </source>
</evidence>
<comment type="function">
    <text evidence="6">Involved in mitochondrial genome encoded proteins translation. Involved in the binding of tRNA to the ribosomes.</text>
</comment>
<comment type="similarity">
    <text evidence="1">Belongs to the universal ribosomal protein uS10 family.</text>
</comment>
<evidence type="ECO:0000256" key="2">
    <source>
        <dbReference type="ARBA" id="ARBA00022980"/>
    </source>
</evidence>
<dbReference type="Pfam" id="PF00338">
    <property type="entry name" value="Ribosomal_S10"/>
    <property type="match status" value="1"/>
</dbReference>
<dbReference type="HAMAP" id="MF_00508">
    <property type="entry name" value="Ribosomal_uS10"/>
    <property type="match status" value="1"/>
</dbReference>
<dbReference type="AlphaFoldDB" id="A0A9P6CPC5"/>
<dbReference type="GO" id="GO:0006412">
    <property type="term" value="P:translation"/>
    <property type="evidence" value="ECO:0007669"/>
    <property type="project" value="InterPro"/>
</dbReference>
<dbReference type="PANTHER" id="PTHR11700">
    <property type="entry name" value="30S RIBOSOMAL PROTEIN S10 FAMILY MEMBER"/>
    <property type="match status" value="1"/>
</dbReference>
<evidence type="ECO:0000256" key="6">
    <source>
        <dbReference type="ARBA" id="ARBA00057689"/>
    </source>
</evidence>
<evidence type="ECO:0000256" key="5">
    <source>
        <dbReference type="ARBA" id="ARBA00042916"/>
    </source>
</evidence>
<feature type="region of interest" description="Disordered" evidence="8">
    <location>
        <begin position="24"/>
        <end position="60"/>
    </location>
</feature>
<evidence type="ECO:0000256" key="7">
    <source>
        <dbReference type="ARBA" id="ARBA00065857"/>
    </source>
</evidence>
<organism evidence="10 11">
    <name type="scientific">Pholiota conissans</name>
    <dbReference type="NCBI Taxonomy" id="109636"/>
    <lineage>
        <taxon>Eukaryota</taxon>
        <taxon>Fungi</taxon>
        <taxon>Dikarya</taxon>
        <taxon>Basidiomycota</taxon>
        <taxon>Agaricomycotina</taxon>
        <taxon>Agaricomycetes</taxon>
        <taxon>Agaricomycetidae</taxon>
        <taxon>Agaricales</taxon>
        <taxon>Agaricineae</taxon>
        <taxon>Strophariaceae</taxon>
        <taxon>Pholiota</taxon>
    </lineage>
</organism>
<name>A0A9P6CPC5_9AGAR</name>
<evidence type="ECO:0000256" key="4">
    <source>
        <dbReference type="ARBA" id="ARBA00035261"/>
    </source>
</evidence>
<dbReference type="InterPro" id="IPR027486">
    <property type="entry name" value="Ribosomal_uS10_dom"/>
</dbReference>
<dbReference type="GO" id="GO:0003735">
    <property type="term" value="F:structural constituent of ribosome"/>
    <property type="evidence" value="ECO:0007669"/>
    <property type="project" value="InterPro"/>
</dbReference>
<evidence type="ECO:0000256" key="3">
    <source>
        <dbReference type="ARBA" id="ARBA00023274"/>
    </source>
</evidence>
<dbReference type="Proteomes" id="UP000807469">
    <property type="component" value="Unassembled WGS sequence"/>
</dbReference>
<dbReference type="OrthoDB" id="366214at2759"/>
<evidence type="ECO:0000256" key="8">
    <source>
        <dbReference type="SAM" id="MobiDB-lite"/>
    </source>
</evidence>
<dbReference type="SMART" id="SM01403">
    <property type="entry name" value="Ribosomal_S10"/>
    <property type="match status" value="1"/>
</dbReference>
<keyword evidence="3" id="KW-0687">Ribonucleoprotein</keyword>
<accession>A0A9P6CPC5</accession>
<keyword evidence="2 10" id="KW-0689">Ribosomal protein</keyword>
<protein>
    <recommendedName>
        <fullName evidence="4">Small ribosomal subunit protein uS10m</fullName>
    </recommendedName>
    <alternativeName>
        <fullName evidence="5">37S ribosomal protein S10, mitochondrial</fullName>
    </alternativeName>
</protein>
<gene>
    <name evidence="10" type="ORF">BDN70DRAFT_936615</name>
</gene>
<dbReference type="Gene3D" id="3.30.70.600">
    <property type="entry name" value="Ribosomal protein S10 domain"/>
    <property type="match status" value="1"/>
</dbReference>
<proteinExistence type="inferred from homology"/>
<evidence type="ECO:0000313" key="11">
    <source>
        <dbReference type="Proteomes" id="UP000807469"/>
    </source>
</evidence>
<comment type="caution">
    <text evidence="10">The sequence shown here is derived from an EMBL/GenBank/DDBJ whole genome shotgun (WGS) entry which is preliminary data.</text>
</comment>
<dbReference type="InterPro" id="IPR001848">
    <property type="entry name" value="Ribosomal_uS10"/>
</dbReference>
<reference evidence="10" key="1">
    <citation type="submission" date="2020-11" db="EMBL/GenBank/DDBJ databases">
        <authorList>
            <consortium name="DOE Joint Genome Institute"/>
            <person name="Ahrendt S."/>
            <person name="Riley R."/>
            <person name="Andreopoulos W."/>
            <person name="Labutti K."/>
            <person name="Pangilinan J."/>
            <person name="Ruiz-Duenas F.J."/>
            <person name="Barrasa J.M."/>
            <person name="Sanchez-Garcia M."/>
            <person name="Camarero S."/>
            <person name="Miyauchi S."/>
            <person name="Serrano A."/>
            <person name="Linde D."/>
            <person name="Babiker R."/>
            <person name="Drula E."/>
            <person name="Ayuso-Fernandez I."/>
            <person name="Pacheco R."/>
            <person name="Padilla G."/>
            <person name="Ferreira P."/>
            <person name="Barriuso J."/>
            <person name="Kellner H."/>
            <person name="Castanera R."/>
            <person name="Alfaro M."/>
            <person name="Ramirez L."/>
            <person name="Pisabarro A.G."/>
            <person name="Kuo A."/>
            <person name="Tritt A."/>
            <person name="Lipzen A."/>
            <person name="He G."/>
            <person name="Yan M."/>
            <person name="Ng V."/>
            <person name="Cullen D."/>
            <person name="Martin F."/>
            <person name="Rosso M.-N."/>
            <person name="Henrissat B."/>
            <person name="Hibbett D."/>
            <person name="Martinez A.T."/>
            <person name="Grigoriev I.V."/>
        </authorList>
    </citation>
    <scope>NUCLEOTIDE SEQUENCE</scope>
    <source>
        <strain evidence="10">CIRM-BRFM 674</strain>
    </source>
</reference>
<evidence type="ECO:0000259" key="9">
    <source>
        <dbReference type="SMART" id="SM01403"/>
    </source>
</evidence>
<dbReference type="FunFam" id="3.30.70.600:FF:000003">
    <property type="entry name" value="30S ribosomal protein S10"/>
    <property type="match status" value="1"/>
</dbReference>
<sequence>MLRLAAVRSTRRYAPATVRWSRFGSTVPTTNSSSSEAASKPAAKPNLPVVKQGKKPATTKAKAKKEIAVAPSEKTWQELGLKYDPETLPIEQTLDPNLAPFTEEDYAMTLIHGRSVHKPFFHPRTHDIPVANIHFRSHHVKHLNLFTHFASHAATALGIPASEVIALPTQRRLWTVLRSPFAHKKSQENFERKVHKRAIKAWDADPEVVQRWIAYLRTHAMPGVGMKVITWERMPLGVGAKTQAVGHTETSAKKIEELGKKIVVEETIAQQGSQLQVKA</sequence>
<keyword evidence="11" id="KW-1185">Reference proteome</keyword>
<dbReference type="InterPro" id="IPR036838">
    <property type="entry name" value="Ribosomal_uS10_dom_sf"/>
</dbReference>
<feature type="domain" description="Small ribosomal subunit protein uS10" evidence="9">
    <location>
        <begin position="132"/>
        <end position="229"/>
    </location>
</feature>
<comment type="subunit">
    <text evidence="7">Part of the mitochondrial small ribosomal subunit.</text>
</comment>
<dbReference type="SUPFAM" id="SSF54999">
    <property type="entry name" value="Ribosomal protein S10"/>
    <property type="match status" value="1"/>
</dbReference>
<dbReference type="EMBL" id="MU155376">
    <property type="protein sequence ID" value="KAF9474501.1"/>
    <property type="molecule type" value="Genomic_DNA"/>
</dbReference>
<dbReference type="GO" id="GO:0005840">
    <property type="term" value="C:ribosome"/>
    <property type="evidence" value="ECO:0007669"/>
    <property type="project" value="UniProtKB-KW"/>
</dbReference>
<dbReference type="PRINTS" id="PR00971">
    <property type="entry name" value="RIBOSOMALS10"/>
</dbReference>
<evidence type="ECO:0000313" key="10">
    <source>
        <dbReference type="EMBL" id="KAF9474501.1"/>
    </source>
</evidence>